<evidence type="ECO:0000313" key="2">
    <source>
        <dbReference type="Proteomes" id="UP000247763"/>
    </source>
</evidence>
<name>A0A2Z3HT60_9CAUL</name>
<accession>A0A2Z3HT60</accession>
<dbReference type="Proteomes" id="UP000247763">
    <property type="component" value="Chromosome"/>
</dbReference>
<dbReference type="KEGG" id="phb:HYN04_09755"/>
<dbReference type="AlphaFoldDB" id="A0A2Z3HT60"/>
<protein>
    <recommendedName>
        <fullName evidence="3">DUF2939 domain-containing protein</fullName>
    </recommendedName>
</protein>
<sequence>MDRKLIWLGAAAALALGGAYLASPLLALKSLQGAIGSGDAKKLETLVDFPEVRENLKTQVNAMMGAKAGEDPKMAAFASILIGGLVETMVTPDGMLKILAAGDISLEDKDGAKPATSDPEKPRTPATVTGMSYLDFSHFRAQLAPEKGEAEGMGLVLERRGLFGWKLTRLELPKEADAKASAVSAPVAAGPAAPVSDADLEAKLPDAFAAAFPGSPVKSVGKGDQARTLTFKPLKLLKTATGYALLANGAKAEGSHAETGALSISYLRWGPKGFELSGQWLEAAAGETFGAPPETTVRTDLLAEPVILAKAGGMWGGCAMSFTDVLTFGPNGPRTLASVQTGYETEEGSLSAVITPTDGRSGFAASYKGDDVKVPKVTYTVRGDKAVPDVEAGLPTC</sequence>
<evidence type="ECO:0008006" key="3">
    <source>
        <dbReference type="Google" id="ProtNLM"/>
    </source>
</evidence>
<gene>
    <name evidence="1" type="ORF">HYN04_09755</name>
</gene>
<evidence type="ECO:0000313" key="1">
    <source>
        <dbReference type="EMBL" id="AWM78015.1"/>
    </source>
</evidence>
<dbReference type="EMBL" id="CP029479">
    <property type="protein sequence ID" value="AWM78015.1"/>
    <property type="molecule type" value="Genomic_DNA"/>
</dbReference>
<organism evidence="1 2">
    <name type="scientific">Phenylobacterium parvum</name>
    <dbReference type="NCBI Taxonomy" id="2201350"/>
    <lineage>
        <taxon>Bacteria</taxon>
        <taxon>Pseudomonadati</taxon>
        <taxon>Pseudomonadota</taxon>
        <taxon>Alphaproteobacteria</taxon>
        <taxon>Caulobacterales</taxon>
        <taxon>Caulobacteraceae</taxon>
        <taxon>Phenylobacterium</taxon>
    </lineage>
</organism>
<dbReference type="Pfam" id="PF11159">
    <property type="entry name" value="DUF2939"/>
    <property type="match status" value="1"/>
</dbReference>
<dbReference type="InterPro" id="IPR021330">
    <property type="entry name" value="DUF2939"/>
</dbReference>
<dbReference type="OrthoDB" id="7406839at2"/>
<proteinExistence type="predicted"/>
<keyword evidence="2" id="KW-1185">Reference proteome</keyword>
<dbReference type="RefSeq" id="WP_110450582.1">
    <property type="nucleotide sequence ID" value="NZ_CP029479.1"/>
</dbReference>
<reference evidence="2" key="1">
    <citation type="submission" date="2018-05" db="EMBL/GenBank/DDBJ databases">
        <title>Genome sequencing of Phenylobacterium sp. HYN0004.</title>
        <authorList>
            <person name="Yi H."/>
            <person name="Baek C."/>
        </authorList>
    </citation>
    <scope>NUCLEOTIDE SEQUENCE [LARGE SCALE GENOMIC DNA]</scope>
    <source>
        <strain evidence="2">HYN0004</strain>
    </source>
</reference>